<keyword evidence="1" id="KW-0732">Signal</keyword>
<dbReference type="EMBL" id="CAKKLH010000114">
    <property type="protein sequence ID" value="CAH0103812.1"/>
    <property type="molecule type" value="Genomic_DNA"/>
</dbReference>
<sequence length="70" mass="7625">MNQVAFAANCFALGTVVAAAQQVFVKKTIEGLENAADSIVRRNYSTSYRYSIAHPAIVLQQPSRLSHKAT</sequence>
<feature type="chain" id="PRO_5035213119" evidence="1">
    <location>
        <begin position="21"/>
        <end position="70"/>
    </location>
</feature>
<accession>A0A8J2RVH8</accession>
<comment type="caution">
    <text evidence="2">The sequence shown here is derived from an EMBL/GenBank/DDBJ whole genome shotgun (WGS) entry which is preliminary data.</text>
</comment>
<gene>
    <name evidence="2" type="ORF">DGAL_LOCUS6486</name>
</gene>
<keyword evidence="3" id="KW-1185">Reference proteome</keyword>
<proteinExistence type="predicted"/>
<name>A0A8J2RVH8_9CRUS</name>
<protein>
    <submittedName>
        <fullName evidence="2">Uncharacterized protein</fullName>
    </submittedName>
</protein>
<evidence type="ECO:0000256" key="1">
    <source>
        <dbReference type="SAM" id="SignalP"/>
    </source>
</evidence>
<evidence type="ECO:0000313" key="2">
    <source>
        <dbReference type="EMBL" id="CAH0103812.1"/>
    </source>
</evidence>
<reference evidence="2" key="1">
    <citation type="submission" date="2021-11" db="EMBL/GenBank/DDBJ databases">
        <authorList>
            <person name="Schell T."/>
        </authorList>
    </citation>
    <scope>NUCLEOTIDE SEQUENCE</scope>
    <source>
        <strain evidence="2">M5</strain>
    </source>
</reference>
<dbReference type="OrthoDB" id="6358743at2759"/>
<dbReference type="Proteomes" id="UP000789390">
    <property type="component" value="Unassembled WGS sequence"/>
</dbReference>
<evidence type="ECO:0000313" key="3">
    <source>
        <dbReference type="Proteomes" id="UP000789390"/>
    </source>
</evidence>
<dbReference type="AlphaFoldDB" id="A0A8J2RVH8"/>
<feature type="signal peptide" evidence="1">
    <location>
        <begin position="1"/>
        <end position="20"/>
    </location>
</feature>
<organism evidence="2 3">
    <name type="scientific">Daphnia galeata</name>
    <dbReference type="NCBI Taxonomy" id="27404"/>
    <lineage>
        <taxon>Eukaryota</taxon>
        <taxon>Metazoa</taxon>
        <taxon>Ecdysozoa</taxon>
        <taxon>Arthropoda</taxon>
        <taxon>Crustacea</taxon>
        <taxon>Branchiopoda</taxon>
        <taxon>Diplostraca</taxon>
        <taxon>Cladocera</taxon>
        <taxon>Anomopoda</taxon>
        <taxon>Daphniidae</taxon>
        <taxon>Daphnia</taxon>
    </lineage>
</organism>